<dbReference type="InterPro" id="IPR001387">
    <property type="entry name" value="Cro/C1-type_HTH"/>
</dbReference>
<accession>A0ABW8Z8L2</accession>
<dbReference type="CDD" id="cd00093">
    <property type="entry name" value="HTH_XRE"/>
    <property type="match status" value="1"/>
</dbReference>
<name>A0ABW8Z8L2_9BURK</name>
<dbReference type="SMART" id="SM00530">
    <property type="entry name" value="HTH_XRE"/>
    <property type="match status" value="1"/>
</dbReference>
<evidence type="ECO:0000256" key="1">
    <source>
        <dbReference type="SAM" id="MobiDB-lite"/>
    </source>
</evidence>
<dbReference type="Gene3D" id="3.30.450.180">
    <property type="match status" value="1"/>
</dbReference>
<organism evidence="3 4">
    <name type="scientific">Herbaspirillum rhizosphaerae</name>
    <dbReference type="NCBI Taxonomy" id="346179"/>
    <lineage>
        <taxon>Bacteria</taxon>
        <taxon>Pseudomonadati</taxon>
        <taxon>Pseudomonadota</taxon>
        <taxon>Betaproteobacteria</taxon>
        <taxon>Burkholderiales</taxon>
        <taxon>Oxalobacteraceae</taxon>
        <taxon>Herbaspirillum</taxon>
    </lineage>
</organism>
<sequence>MSSRPSPEQRRELGSFLSSRRARLQPDEYGLPKGPRRTPGLRREEVAVLAGVSVSWYTWLEQGREIQPSSDALRRISKVLKLDQIESAHLFALSSREAPAVATGGRLSDGLELLVRAIHVPAYVRNTRLDILAWNDPIADLFVDYGLLQPHERNTLRLLFLYPPYRTQILDWEQMTRGMISAFRAARAQAQDKAPFDSLITELTELSPEFRAWWPDTNVKGFDEGAKRMRLPSGEITAFTYVALTPVGRPDLSLVTYIPTPPASASECDS</sequence>
<dbReference type="SUPFAM" id="SSF47413">
    <property type="entry name" value="lambda repressor-like DNA-binding domains"/>
    <property type="match status" value="1"/>
</dbReference>
<dbReference type="EMBL" id="JAQQFR010000005">
    <property type="protein sequence ID" value="MFL9878658.1"/>
    <property type="molecule type" value="Genomic_DNA"/>
</dbReference>
<protein>
    <submittedName>
        <fullName evidence="3">Helix-turn-helix transcriptional regulator</fullName>
    </submittedName>
</protein>
<gene>
    <name evidence="3" type="ORF">PQR63_09710</name>
</gene>
<keyword evidence="4" id="KW-1185">Reference proteome</keyword>
<feature type="domain" description="HTH cro/C1-type" evidence="2">
    <location>
        <begin position="16"/>
        <end position="85"/>
    </location>
</feature>
<proteinExistence type="predicted"/>
<evidence type="ECO:0000313" key="4">
    <source>
        <dbReference type="Proteomes" id="UP001629214"/>
    </source>
</evidence>
<dbReference type="Pfam" id="PF17765">
    <property type="entry name" value="MLTR_LBD"/>
    <property type="match status" value="1"/>
</dbReference>
<reference evidence="3 4" key="1">
    <citation type="journal article" date="2024" name="Chem. Sci.">
        <title>Discovery of megapolipeptins by genome mining of a Burkholderiales bacteria collection.</title>
        <authorList>
            <person name="Paulo B.S."/>
            <person name="Recchia M.J.J."/>
            <person name="Lee S."/>
            <person name="Fergusson C.H."/>
            <person name="Romanowski S.B."/>
            <person name="Hernandez A."/>
            <person name="Krull N."/>
            <person name="Liu D.Y."/>
            <person name="Cavanagh H."/>
            <person name="Bos A."/>
            <person name="Gray C.A."/>
            <person name="Murphy B.T."/>
            <person name="Linington R.G."/>
            <person name="Eustaquio A.S."/>
        </authorList>
    </citation>
    <scope>NUCLEOTIDE SEQUENCE [LARGE SCALE GENOMIC DNA]</scope>
    <source>
        <strain evidence="3 4">RL21-008-BIB-B</strain>
    </source>
</reference>
<comment type="caution">
    <text evidence="3">The sequence shown here is derived from an EMBL/GenBank/DDBJ whole genome shotgun (WGS) entry which is preliminary data.</text>
</comment>
<dbReference type="Pfam" id="PF13560">
    <property type="entry name" value="HTH_31"/>
    <property type="match status" value="1"/>
</dbReference>
<evidence type="ECO:0000313" key="3">
    <source>
        <dbReference type="EMBL" id="MFL9878658.1"/>
    </source>
</evidence>
<evidence type="ECO:0000259" key="2">
    <source>
        <dbReference type="SMART" id="SM00530"/>
    </source>
</evidence>
<dbReference type="Proteomes" id="UP001629214">
    <property type="component" value="Unassembled WGS sequence"/>
</dbReference>
<feature type="region of interest" description="Disordered" evidence="1">
    <location>
        <begin position="1"/>
        <end position="38"/>
    </location>
</feature>
<dbReference type="Gene3D" id="1.10.260.40">
    <property type="entry name" value="lambda repressor-like DNA-binding domains"/>
    <property type="match status" value="1"/>
</dbReference>
<dbReference type="InterPro" id="IPR010982">
    <property type="entry name" value="Lambda_DNA-bd_dom_sf"/>
</dbReference>
<dbReference type="PANTHER" id="PTHR35010">
    <property type="entry name" value="BLL4672 PROTEIN-RELATED"/>
    <property type="match status" value="1"/>
</dbReference>
<dbReference type="RefSeq" id="WP_094562971.1">
    <property type="nucleotide sequence ID" value="NZ_JAQQFR010000005.1"/>
</dbReference>
<dbReference type="InterPro" id="IPR041413">
    <property type="entry name" value="MLTR_LBD"/>
</dbReference>